<evidence type="ECO:0000256" key="8">
    <source>
        <dbReference type="ARBA" id="ARBA00023154"/>
    </source>
</evidence>
<comment type="caution">
    <text evidence="13">Lacks conserved residue(s) required for the propagation of feature annotation.</text>
</comment>
<gene>
    <name evidence="13" type="primary">dapB</name>
    <name evidence="16" type="ORF">A5CPEGH6_24060</name>
</gene>
<feature type="domain" description="Dihydrodipicolinate reductase N-terminal" evidence="14">
    <location>
        <begin position="1"/>
        <end position="103"/>
    </location>
</feature>
<sequence length="254" mass="27854">MKAAIIGYGKMGREIERILHERGHEAALVIDTENAAELDAEHLRGIDVALEFTTPATAYRNIRTCIECGVAVVSGTTGWTDRLPELQALCRERGGALFYASNYCLGVNLMFRLNRCLAEMMNRVGGYDVRIGEVHHTQKKDAPSGTAITLAEGIVENLDAKRGWVNYAPGIAHAANRVERSEETPADCVEIRSVREGEVPGVHTVTYESADDVLEIRHTIRNRRTLAAGAVTAAEFLCGKRGVFGMDDLLQQSK</sequence>
<name>A0A4Y1X615_9BACT</name>
<comment type="subunit">
    <text evidence="13">Homotetramer.</text>
</comment>
<dbReference type="PROSITE" id="PS01298">
    <property type="entry name" value="DAPB"/>
    <property type="match status" value="1"/>
</dbReference>
<comment type="catalytic activity">
    <reaction evidence="11 13">
        <text>(S)-2,3,4,5-tetrahydrodipicolinate + NADP(+) + H2O = (2S,4S)-4-hydroxy-2,3,4,5-tetrahydrodipicolinate + NADPH + H(+)</text>
        <dbReference type="Rhea" id="RHEA:35331"/>
        <dbReference type="ChEBI" id="CHEBI:15377"/>
        <dbReference type="ChEBI" id="CHEBI:15378"/>
        <dbReference type="ChEBI" id="CHEBI:16845"/>
        <dbReference type="ChEBI" id="CHEBI:57783"/>
        <dbReference type="ChEBI" id="CHEBI:58349"/>
        <dbReference type="ChEBI" id="CHEBI:67139"/>
        <dbReference type="EC" id="1.17.1.8"/>
    </reaction>
</comment>
<evidence type="ECO:0000256" key="13">
    <source>
        <dbReference type="HAMAP-Rule" id="MF_00102"/>
    </source>
</evidence>
<dbReference type="NCBIfam" id="TIGR00036">
    <property type="entry name" value="dapB"/>
    <property type="match status" value="1"/>
</dbReference>
<keyword evidence="8 13" id="KW-0457">Lysine biosynthesis</keyword>
<dbReference type="OrthoDB" id="9790352at2"/>
<feature type="binding site" evidence="13">
    <location>
        <position position="41"/>
    </location>
    <ligand>
        <name>NAD(+)</name>
        <dbReference type="ChEBI" id="CHEBI:57540"/>
    </ligand>
</feature>
<comment type="catalytic activity">
    <reaction evidence="12 13">
        <text>(S)-2,3,4,5-tetrahydrodipicolinate + NAD(+) + H2O = (2S,4S)-4-hydroxy-2,3,4,5-tetrahydrodipicolinate + NADH + H(+)</text>
        <dbReference type="Rhea" id="RHEA:35323"/>
        <dbReference type="ChEBI" id="CHEBI:15377"/>
        <dbReference type="ChEBI" id="CHEBI:15378"/>
        <dbReference type="ChEBI" id="CHEBI:16845"/>
        <dbReference type="ChEBI" id="CHEBI:57540"/>
        <dbReference type="ChEBI" id="CHEBI:57945"/>
        <dbReference type="ChEBI" id="CHEBI:67139"/>
        <dbReference type="EC" id="1.17.1.8"/>
    </reaction>
</comment>
<feature type="binding site" evidence="13">
    <location>
        <position position="136"/>
    </location>
    <ligand>
        <name>(S)-2,3,4,5-tetrahydrodipicolinate</name>
        <dbReference type="ChEBI" id="CHEBI:16845"/>
    </ligand>
</feature>
<reference evidence="17" key="1">
    <citation type="submission" date="2019-06" db="EMBL/GenBank/DDBJ databases">
        <title>Alistipes onderdonkii subsp. vulgaris subsp. nov., Alistipes dispar sp. nov. and Alistipes communis sp. nov., isolated from human faeces, and creation of Alistipes onderdonkii subsp. onderdonkii subsp. nov.</title>
        <authorList>
            <person name="Sakamoto M."/>
            <person name="Ikeyama N."/>
            <person name="Ogata Y."/>
            <person name="Suda W."/>
            <person name="Iino T."/>
            <person name="Hattori M."/>
            <person name="Ohkuma M."/>
        </authorList>
    </citation>
    <scope>NUCLEOTIDE SEQUENCE [LARGE SCALE GENOMIC DNA]</scope>
    <source>
        <strain evidence="17">5CPEGH6</strain>
    </source>
</reference>
<comment type="function">
    <text evidence="13">Catalyzes the conversion of 4-hydroxy-tetrahydrodipicolinate (HTPA) to tetrahydrodipicolinate.</text>
</comment>
<feature type="domain" description="Dihydrodipicolinate reductase C-terminal" evidence="15">
    <location>
        <begin position="106"/>
        <end position="250"/>
    </location>
</feature>
<dbReference type="Pfam" id="PF05173">
    <property type="entry name" value="DapB_C"/>
    <property type="match status" value="1"/>
</dbReference>
<feature type="active site" description="Proton donor/acceptor" evidence="13">
    <location>
        <position position="135"/>
    </location>
</feature>
<evidence type="ECO:0000313" key="16">
    <source>
        <dbReference type="EMBL" id="BBL07768.1"/>
    </source>
</evidence>
<evidence type="ECO:0000259" key="15">
    <source>
        <dbReference type="Pfam" id="PF05173"/>
    </source>
</evidence>
<dbReference type="GO" id="GO:0019877">
    <property type="term" value="P:diaminopimelate biosynthetic process"/>
    <property type="evidence" value="ECO:0007669"/>
    <property type="project" value="UniProtKB-UniRule"/>
</dbReference>
<feature type="active site" description="Proton donor" evidence="13">
    <location>
        <position position="139"/>
    </location>
</feature>
<dbReference type="InterPro" id="IPR023940">
    <property type="entry name" value="DHDPR_bac"/>
</dbReference>
<dbReference type="GeneID" id="98674390"/>
<dbReference type="EMBL" id="AP019736">
    <property type="protein sequence ID" value="BBL07768.1"/>
    <property type="molecule type" value="Genomic_DNA"/>
</dbReference>
<organism evidence="16 17">
    <name type="scientific">Alistipes dispar</name>
    <dbReference type="NCBI Taxonomy" id="2585119"/>
    <lineage>
        <taxon>Bacteria</taxon>
        <taxon>Pseudomonadati</taxon>
        <taxon>Bacteroidota</taxon>
        <taxon>Bacteroidia</taxon>
        <taxon>Bacteroidales</taxon>
        <taxon>Rikenellaceae</taxon>
        <taxon>Alistipes</taxon>
    </lineage>
</organism>
<comment type="pathway">
    <text evidence="9 13">Amino-acid biosynthesis; L-lysine biosynthesis via DAP pathway; (S)-tetrahydrodipicolinate from L-aspartate: step 4/4.</text>
</comment>
<evidence type="ECO:0000256" key="4">
    <source>
        <dbReference type="ARBA" id="ARBA00022857"/>
    </source>
</evidence>
<evidence type="ECO:0000256" key="9">
    <source>
        <dbReference type="ARBA" id="ARBA00037922"/>
    </source>
</evidence>
<evidence type="ECO:0000256" key="12">
    <source>
        <dbReference type="ARBA" id="ARBA00049396"/>
    </source>
</evidence>
<evidence type="ECO:0000256" key="1">
    <source>
        <dbReference type="ARBA" id="ARBA00006642"/>
    </source>
</evidence>
<dbReference type="CDD" id="cd02274">
    <property type="entry name" value="DHDPR_N"/>
    <property type="match status" value="1"/>
</dbReference>
<dbReference type="Gene3D" id="3.30.360.10">
    <property type="entry name" value="Dihydrodipicolinate Reductase, domain 2"/>
    <property type="match status" value="1"/>
</dbReference>
<dbReference type="RefSeq" id="WP_141429898.1">
    <property type="nucleotide sequence ID" value="NZ_AP019736.1"/>
</dbReference>
<dbReference type="GO" id="GO:0016726">
    <property type="term" value="F:oxidoreductase activity, acting on CH or CH2 groups, NAD or NADP as acceptor"/>
    <property type="evidence" value="ECO:0007669"/>
    <property type="project" value="UniProtKB-UniRule"/>
</dbReference>
<dbReference type="GO" id="GO:0008839">
    <property type="term" value="F:4-hydroxy-tetrahydrodipicolinate reductase"/>
    <property type="evidence" value="ECO:0007669"/>
    <property type="project" value="UniProtKB-UniRule"/>
</dbReference>
<dbReference type="HAMAP" id="MF_00102">
    <property type="entry name" value="DapB"/>
    <property type="match status" value="1"/>
</dbReference>
<dbReference type="PIRSF" id="PIRSF000161">
    <property type="entry name" value="DHPR"/>
    <property type="match status" value="1"/>
</dbReference>
<dbReference type="InterPro" id="IPR022663">
    <property type="entry name" value="DapB_C"/>
</dbReference>
<dbReference type="EC" id="1.17.1.8" evidence="10 13"/>
<dbReference type="Gene3D" id="3.40.50.720">
    <property type="entry name" value="NAD(P)-binding Rossmann-like Domain"/>
    <property type="match status" value="1"/>
</dbReference>
<evidence type="ECO:0000259" key="14">
    <source>
        <dbReference type="Pfam" id="PF01113"/>
    </source>
</evidence>
<comment type="caution">
    <text evidence="13">Was originally thought to be a dihydrodipicolinate reductase (DHDPR), catalyzing the conversion of dihydrodipicolinate to tetrahydrodipicolinate. However, it was shown in E.coli that the substrate of the enzymatic reaction is not dihydrodipicolinate (DHDP) but in fact (2S,4S)-4-hydroxy-2,3,4,5-tetrahydrodipicolinic acid (HTPA), the product released by the DapA-catalyzed reaction.</text>
</comment>
<keyword evidence="5 13" id="KW-0220">Diaminopimelate biosynthesis</keyword>
<evidence type="ECO:0000256" key="2">
    <source>
        <dbReference type="ARBA" id="ARBA00022490"/>
    </source>
</evidence>
<dbReference type="Proteomes" id="UP000319374">
    <property type="component" value="Chromosome"/>
</dbReference>
<accession>A0A4Y1X615</accession>
<dbReference type="SUPFAM" id="SSF51735">
    <property type="entry name" value="NAD(P)-binding Rossmann-fold domains"/>
    <property type="match status" value="1"/>
</dbReference>
<evidence type="ECO:0000256" key="11">
    <source>
        <dbReference type="ARBA" id="ARBA00049080"/>
    </source>
</evidence>
<dbReference type="GO" id="GO:0050661">
    <property type="term" value="F:NADP binding"/>
    <property type="evidence" value="ECO:0007669"/>
    <property type="project" value="UniProtKB-UniRule"/>
</dbReference>
<dbReference type="PANTHER" id="PTHR20836:SF0">
    <property type="entry name" value="4-HYDROXY-TETRAHYDRODIPICOLINATE REDUCTASE 1, CHLOROPLASTIC-RELATED"/>
    <property type="match status" value="1"/>
</dbReference>
<dbReference type="GO" id="GO:0051287">
    <property type="term" value="F:NAD binding"/>
    <property type="evidence" value="ECO:0007669"/>
    <property type="project" value="UniProtKB-UniRule"/>
</dbReference>
<keyword evidence="3 13" id="KW-0028">Amino-acid biosynthesis</keyword>
<evidence type="ECO:0000256" key="7">
    <source>
        <dbReference type="ARBA" id="ARBA00023027"/>
    </source>
</evidence>
<feature type="binding site" evidence="13">
    <location>
        <position position="44"/>
    </location>
    <ligand>
        <name>NADP(+)</name>
        <dbReference type="ChEBI" id="CHEBI:58349"/>
    </ligand>
</feature>
<keyword evidence="6 13" id="KW-0560">Oxidoreductase</keyword>
<evidence type="ECO:0000256" key="3">
    <source>
        <dbReference type="ARBA" id="ARBA00022605"/>
    </source>
</evidence>
<dbReference type="InterPro" id="IPR022664">
    <property type="entry name" value="DapB_N_CS"/>
</dbReference>
<dbReference type="Pfam" id="PF01113">
    <property type="entry name" value="DapB_N"/>
    <property type="match status" value="1"/>
</dbReference>
<evidence type="ECO:0000256" key="10">
    <source>
        <dbReference type="ARBA" id="ARBA00038983"/>
    </source>
</evidence>
<dbReference type="GO" id="GO:0005829">
    <property type="term" value="C:cytosol"/>
    <property type="evidence" value="ECO:0007669"/>
    <property type="project" value="TreeGrafter"/>
</dbReference>
<dbReference type="SUPFAM" id="SSF55347">
    <property type="entry name" value="Glyceraldehyde-3-phosphate dehydrogenase-like, C-terminal domain"/>
    <property type="match status" value="1"/>
</dbReference>
<feature type="binding site" evidence="13">
    <location>
        <begin position="145"/>
        <end position="146"/>
    </location>
    <ligand>
        <name>(S)-2,3,4,5-tetrahydrodipicolinate</name>
        <dbReference type="ChEBI" id="CHEBI:16845"/>
    </ligand>
</feature>
<dbReference type="UniPathway" id="UPA00034">
    <property type="reaction ID" value="UER00018"/>
</dbReference>
<evidence type="ECO:0000313" key="17">
    <source>
        <dbReference type="Proteomes" id="UP000319374"/>
    </source>
</evidence>
<keyword evidence="7 13" id="KW-0520">NAD</keyword>
<keyword evidence="2 13" id="KW-0963">Cytoplasm</keyword>
<keyword evidence="4 13" id="KW-0521">NADP</keyword>
<dbReference type="AlphaFoldDB" id="A0A4Y1X615"/>
<dbReference type="InterPro" id="IPR000846">
    <property type="entry name" value="DapB_N"/>
</dbReference>
<keyword evidence="17" id="KW-1185">Reference proteome</keyword>
<comment type="subcellular location">
    <subcellularLocation>
        <location evidence="13">Cytoplasm</location>
    </subcellularLocation>
</comment>
<dbReference type="KEGG" id="ada:A5CPEGH6_24060"/>
<protein>
    <recommendedName>
        <fullName evidence="10 13">4-hydroxy-tetrahydrodipicolinate reductase</fullName>
        <shortName evidence="13">HTPA reductase</shortName>
        <ecNumber evidence="10 13">1.17.1.8</ecNumber>
    </recommendedName>
</protein>
<dbReference type="GO" id="GO:0009089">
    <property type="term" value="P:lysine biosynthetic process via diaminopimelate"/>
    <property type="evidence" value="ECO:0007669"/>
    <property type="project" value="UniProtKB-UniRule"/>
</dbReference>
<comment type="similarity">
    <text evidence="1 13">Belongs to the DapB family.</text>
</comment>
<proteinExistence type="inferred from homology"/>
<feature type="binding site" evidence="13">
    <location>
        <begin position="75"/>
        <end position="77"/>
    </location>
    <ligand>
        <name>NAD(+)</name>
        <dbReference type="ChEBI" id="CHEBI:57540"/>
    </ligand>
</feature>
<dbReference type="InterPro" id="IPR036291">
    <property type="entry name" value="NAD(P)-bd_dom_sf"/>
</dbReference>
<evidence type="ECO:0000256" key="5">
    <source>
        <dbReference type="ARBA" id="ARBA00022915"/>
    </source>
</evidence>
<dbReference type="PANTHER" id="PTHR20836">
    <property type="entry name" value="DIHYDRODIPICOLINATE REDUCTASE"/>
    <property type="match status" value="1"/>
</dbReference>
<feature type="binding site" evidence="13">
    <location>
        <begin position="100"/>
        <end position="103"/>
    </location>
    <ligand>
        <name>NAD(+)</name>
        <dbReference type="ChEBI" id="CHEBI:57540"/>
    </ligand>
</feature>
<evidence type="ECO:0000256" key="6">
    <source>
        <dbReference type="ARBA" id="ARBA00023002"/>
    </source>
</evidence>